<name>A0AAW7T6Z0_BURVI</name>
<dbReference type="InterPro" id="IPR042099">
    <property type="entry name" value="ANL_N_sf"/>
</dbReference>
<dbReference type="PANTHER" id="PTHR24095">
    <property type="entry name" value="ACETYL-COENZYME A SYNTHETASE"/>
    <property type="match status" value="1"/>
</dbReference>
<sequence>MENTLTALVSILQESRIFEPTADTRARATISGMPAYRALVAEAEQDYEGFWARLARENLSWHKPFTKVLDERNAPFCTWFDDGELNASYNCLDRHVEAGNGQRVAVIFEADDGTVTRVTYAELLARVSRFANALKKRGIGKGDRVVI</sequence>
<dbReference type="Proteomes" id="UP001171620">
    <property type="component" value="Unassembled WGS sequence"/>
</dbReference>
<dbReference type="Gene3D" id="3.40.50.12780">
    <property type="entry name" value="N-terminal domain of ligase-like"/>
    <property type="match status" value="1"/>
</dbReference>
<comment type="caution">
    <text evidence="5">The sequence shown here is derived from an EMBL/GenBank/DDBJ whole genome shotgun (WGS) entry which is preliminary data.</text>
</comment>
<evidence type="ECO:0000313" key="6">
    <source>
        <dbReference type="Proteomes" id="UP001171620"/>
    </source>
</evidence>
<dbReference type="InterPro" id="IPR000873">
    <property type="entry name" value="AMP-dep_synth/lig_dom"/>
</dbReference>
<evidence type="ECO:0000256" key="1">
    <source>
        <dbReference type="ARBA" id="ARBA00006432"/>
    </source>
</evidence>
<comment type="similarity">
    <text evidence="1">Belongs to the ATP-dependent AMP-binding enzyme family.</text>
</comment>
<feature type="domain" description="AMP-dependent synthetase/ligase" evidence="3">
    <location>
        <begin position="98"/>
        <end position="147"/>
    </location>
</feature>
<gene>
    <name evidence="5" type="ORF">QZM33_22700</name>
</gene>
<dbReference type="SUPFAM" id="SSF56801">
    <property type="entry name" value="Acetyl-CoA synthetase-like"/>
    <property type="match status" value="1"/>
</dbReference>
<evidence type="ECO:0000256" key="2">
    <source>
        <dbReference type="ARBA" id="ARBA00022990"/>
    </source>
</evidence>
<feature type="non-terminal residue" evidence="5">
    <location>
        <position position="147"/>
    </location>
</feature>
<dbReference type="AlphaFoldDB" id="A0AAW7T6Z0"/>
<keyword evidence="2" id="KW-0007">Acetylation</keyword>
<dbReference type="RefSeq" id="WP_301772578.1">
    <property type="nucleotide sequence ID" value="NZ_JAUJPU010000030.1"/>
</dbReference>
<organism evidence="5 6">
    <name type="scientific">Burkholderia vietnamiensis</name>
    <dbReference type="NCBI Taxonomy" id="60552"/>
    <lineage>
        <taxon>Bacteria</taxon>
        <taxon>Pseudomonadati</taxon>
        <taxon>Pseudomonadota</taxon>
        <taxon>Betaproteobacteria</taxon>
        <taxon>Burkholderiales</taxon>
        <taxon>Burkholderiaceae</taxon>
        <taxon>Burkholderia</taxon>
        <taxon>Burkholderia cepacia complex</taxon>
    </lineage>
</organism>
<dbReference type="Pfam" id="PF00501">
    <property type="entry name" value="AMP-binding"/>
    <property type="match status" value="1"/>
</dbReference>
<feature type="domain" description="Acetyl-coenzyme A synthetase N-terminal" evidence="4">
    <location>
        <begin position="36"/>
        <end position="91"/>
    </location>
</feature>
<proteinExistence type="inferred from homology"/>
<dbReference type="EMBL" id="JAUJRV010000021">
    <property type="protein sequence ID" value="MDN7797753.1"/>
    <property type="molecule type" value="Genomic_DNA"/>
</dbReference>
<evidence type="ECO:0000259" key="4">
    <source>
        <dbReference type="Pfam" id="PF16177"/>
    </source>
</evidence>
<dbReference type="PANTHER" id="PTHR24095:SF14">
    <property type="entry name" value="ACETYL-COENZYME A SYNTHETASE 1"/>
    <property type="match status" value="1"/>
</dbReference>
<protein>
    <submittedName>
        <fullName evidence="5">Acetyl-coenzyme A synthetase N-terminal domain-containing protein</fullName>
    </submittedName>
</protein>
<dbReference type="GO" id="GO:0003987">
    <property type="term" value="F:acetate-CoA ligase activity"/>
    <property type="evidence" value="ECO:0007669"/>
    <property type="project" value="TreeGrafter"/>
</dbReference>
<dbReference type="GO" id="GO:0006085">
    <property type="term" value="P:acetyl-CoA biosynthetic process"/>
    <property type="evidence" value="ECO:0007669"/>
    <property type="project" value="TreeGrafter"/>
</dbReference>
<dbReference type="InterPro" id="IPR032387">
    <property type="entry name" value="ACAS_N"/>
</dbReference>
<reference evidence="5" key="1">
    <citation type="submission" date="2023-07" db="EMBL/GenBank/DDBJ databases">
        <title>A collection of bacterial strains from the Burkholderia cepacia Research Laboratory and Repository.</title>
        <authorList>
            <person name="Lipuma J."/>
            <person name="Spilker T."/>
            <person name="Caverly L."/>
        </authorList>
    </citation>
    <scope>NUCLEOTIDE SEQUENCE</scope>
    <source>
        <strain evidence="5">AU44268</strain>
    </source>
</reference>
<evidence type="ECO:0000259" key="3">
    <source>
        <dbReference type="Pfam" id="PF00501"/>
    </source>
</evidence>
<evidence type="ECO:0000313" key="5">
    <source>
        <dbReference type="EMBL" id="MDN7797753.1"/>
    </source>
</evidence>
<accession>A0AAW7T6Z0</accession>
<dbReference type="Pfam" id="PF16177">
    <property type="entry name" value="ACAS_N"/>
    <property type="match status" value="1"/>
</dbReference>